<evidence type="ECO:0000313" key="6">
    <source>
        <dbReference type="EMBL" id="TBT95224.1"/>
    </source>
</evidence>
<organism evidence="6 7">
    <name type="scientific">Propioniciclava tarda</name>
    <dbReference type="NCBI Taxonomy" id="433330"/>
    <lineage>
        <taxon>Bacteria</taxon>
        <taxon>Bacillati</taxon>
        <taxon>Actinomycetota</taxon>
        <taxon>Actinomycetes</taxon>
        <taxon>Propionibacteriales</taxon>
        <taxon>Propionibacteriaceae</taxon>
        <taxon>Propioniciclava</taxon>
    </lineage>
</organism>
<evidence type="ECO:0000313" key="7">
    <source>
        <dbReference type="Proteomes" id="UP000291933"/>
    </source>
</evidence>
<keyword evidence="2" id="KW-0472">Membrane</keyword>
<feature type="signal peptide" evidence="3">
    <location>
        <begin position="1"/>
        <end position="35"/>
    </location>
</feature>
<keyword evidence="2" id="KW-1133">Transmembrane helix</keyword>
<comment type="caution">
    <text evidence="6">The sequence shown here is derived from an EMBL/GenBank/DDBJ whole genome shotgun (WGS) entry which is preliminary data.</text>
</comment>
<sequence>MRAIRTRFARPASWLGALVLALSMVALGPALPALAATPDTFDRFDVDYVVGTDGVAHVTETIVYRFGSDAGRHGLDRKLVTREPSGDQADKDVVFPVSNVKVTSPDPVSTQTQIEEFADQSNPRSLLTRIRIGSANRTITSDTVTYVITYDQRGLLRGPQAAFDEFHVDAIGPGVGLVRSATVTVTVPQGAQDVVCSAAPSGQKADCTSATITDGKAVFTAQPLQTNYVLSVDAKIVKGAAGTASRIYVDSTVAAEQRQTIWALIAGGIGAVLMPIFGWLYYRPRSRDDRFAGAPPGTFPPKGAKVGVEPNQLKDVPVSFAAPRLPLMYAGYLLEGTSKVQHLTATLIGLATAGAIQLFGSAPGDDRPPTAVPRDPKRSPDKPSRLLFDGLFGNDPSPVALDEAGSLESVRQALEDDTIEAARAQGWFKRGLSGVSLRGRAAPRLGGLLFAGFMLVSFIGTGGSWLWAIIPIVTSAAITIAIVATKLVRGQRTAVGRAWTDQIEGFRTYIATAEAEQLRFEEGEDIFTKYLPWAVLFGLAERWTKVCEQAVALGRMATPDTYWYGGGPWNPNVVLWNVNSWDDSLSTSSVPQVSDSSFGGTGFGGGSGFGGGGGFSGGGSGGGGASGW</sequence>
<dbReference type="OrthoDB" id="143710at2"/>
<feature type="transmembrane region" description="Helical" evidence="2">
    <location>
        <begin position="261"/>
        <end position="282"/>
    </location>
</feature>
<reference evidence="6 7" key="1">
    <citation type="submission" date="2019-01" db="EMBL/GenBank/DDBJ databases">
        <title>Lactibacter flavus gen. nov., sp. nov., a novel bacterium of the family Propionibacteriaceae isolated from raw milk and dairy products.</title>
        <authorList>
            <person name="Huptas C."/>
            <person name="Wenning M."/>
            <person name="Breitenwieser F."/>
            <person name="Doll E."/>
            <person name="Von Neubeck M."/>
            <person name="Busse H.-J."/>
            <person name="Scherer S."/>
        </authorList>
    </citation>
    <scope>NUCLEOTIDE SEQUENCE [LARGE SCALE GENOMIC DNA]</scope>
    <source>
        <strain evidence="6 7">DSM 22130</strain>
    </source>
</reference>
<feature type="chain" id="PRO_5020913561" evidence="3">
    <location>
        <begin position="36"/>
        <end position="628"/>
    </location>
</feature>
<dbReference type="InterPro" id="IPR018702">
    <property type="entry name" value="DUF2207"/>
</dbReference>
<feature type="transmembrane region" description="Helical" evidence="2">
    <location>
        <begin position="441"/>
        <end position="459"/>
    </location>
</feature>
<dbReference type="Pfam" id="PF20990">
    <property type="entry name" value="DUF2207_C"/>
    <property type="match status" value="1"/>
</dbReference>
<proteinExistence type="predicted"/>
<evidence type="ECO:0000256" key="2">
    <source>
        <dbReference type="SAM" id="Phobius"/>
    </source>
</evidence>
<dbReference type="AlphaFoldDB" id="A0A4Q9KLG7"/>
<feature type="transmembrane region" description="Helical" evidence="2">
    <location>
        <begin position="465"/>
        <end position="488"/>
    </location>
</feature>
<keyword evidence="3" id="KW-0732">Signal</keyword>
<dbReference type="EMBL" id="SDMR01000006">
    <property type="protein sequence ID" value="TBT95224.1"/>
    <property type="molecule type" value="Genomic_DNA"/>
</dbReference>
<dbReference type="InterPro" id="IPR048389">
    <property type="entry name" value="YciQ-like_C"/>
</dbReference>
<feature type="compositionally biased region" description="Basic and acidic residues" evidence="1">
    <location>
        <begin position="364"/>
        <end position="383"/>
    </location>
</feature>
<evidence type="ECO:0000256" key="1">
    <source>
        <dbReference type="SAM" id="MobiDB-lite"/>
    </source>
</evidence>
<gene>
    <name evidence="6" type="ORF">ET996_06830</name>
</gene>
<dbReference type="RefSeq" id="WP_131171811.1">
    <property type="nucleotide sequence ID" value="NZ_FXTL01000005.1"/>
</dbReference>
<accession>A0A4Q9KLG7</accession>
<evidence type="ECO:0000259" key="4">
    <source>
        <dbReference type="Pfam" id="PF09972"/>
    </source>
</evidence>
<keyword evidence="2" id="KW-0812">Transmembrane</keyword>
<protein>
    <submittedName>
        <fullName evidence="6">DUF2207 domain-containing protein</fullName>
    </submittedName>
</protein>
<keyword evidence="7" id="KW-1185">Reference proteome</keyword>
<dbReference type="Pfam" id="PF09972">
    <property type="entry name" value="DUF2207"/>
    <property type="match status" value="1"/>
</dbReference>
<dbReference type="Proteomes" id="UP000291933">
    <property type="component" value="Unassembled WGS sequence"/>
</dbReference>
<feature type="domain" description="Predicted membrane protein YciQ-like C-terminal" evidence="5">
    <location>
        <begin position="328"/>
        <end position="545"/>
    </location>
</feature>
<feature type="region of interest" description="Disordered" evidence="1">
    <location>
        <begin position="361"/>
        <end position="383"/>
    </location>
</feature>
<feature type="domain" description="DUF2207" evidence="4">
    <location>
        <begin position="42"/>
        <end position="234"/>
    </location>
</feature>
<name>A0A4Q9KLG7_PROTD</name>
<evidence type="ECO:0000256" key="3">
    <source>
        <dbReference type="SAM" id="SignalP"/>
    </source>
</evidence>
<evidence type="ECO:0000259" key="5">
    <source>
        <dbReference type="Pfam" id="PF20990"/>
    </source>
</evidence>